<evidence type="ECO:0000256" key="2">
    <source>
        <dbReference type="ARBA" id="ARBA00012386"/>
    </source>
</evidence>
<dbReference type="PANTHER" id="PTHR15627:SF8">
    <property type="entry name" value="TRNA-URIDINE AMINOCARBOXYPROPYLTRANSFERASE 1"/>
    <property type="match status" value="1"/>
</dbReference>
<evidence type="ECO:0000313" key="14">
    <source>
        <dbReference type="EMBL" id="KFH62761.1"/>
    </source>
</evidence>
<gene>
    <name evidence="14" type="ORF">MVEG_11287</name>
</gene>
<dbReference type="GO" id="GO:0005634">
    <property type="term" value="C:nucleus"/>
    <property type="evidence" value="ECO:0007669"/>
    <property type="project" value="UniProtKB-SubCell"/>
</dbReference>
<feature type="region of interest" description="Disordered" evidence="12">
    <location>
        <begin position="208"/>
        <end position="245"/>
    </location>
</feature>
<proteinExistence type="inferred from homology"/>
<evidence type="ECO:0000256" key="3">
    <source>
        <dbReference type="ARBA" id="ARBA00022679"/>
    </source>
</evidence>
<sequence>MANTENTSPHKGQKRPHTFSSPFADFQITDTSILDRVPKAHCPKCHRNSRYFCYKCLDLVGDFPEGSVPQLKLPIHLDIIKHEQERDGKSTALHAGVLAPRDVTVYEWNQMPQYENVDRLLLLFPSEGAKQLSEIDPASFDKLVVIDGTWDQAKKMSKSSTLARMKRVTIAPHETLFWRYQRKASDHLATVEAMYYFLREYHETYLTTPPPSITTSSPEARAERSSTPTSTATVVSPHAETLGPNYRYGPYDGQFDDMLWFYKYFYELIQHTYRERSDGKTFTLKHRKDYIQYEPKDKEDKEEKEKEKESTTIAEEGSGLASEEVSSSSAEGSSTPYP</sequence>
<dbReference type="Proteomes" id="UP000243308">
    <property type="component" value="Unassembled WGS sequence"/>
</dbReference>
<evidence type="ECO:0000259" key="13">
    <source>
        <dbReference type="SMART" id="SM01144"/>
    </source>
</evidence>
<evidence type="ECO:0000256" key="6">
    <source>
        <dbReference type="ARBA" id="ARBA00023242"/>
    </source>
</evidence>
<reference evidence="14 15" key="1">
    <citation type="submission" date="2011-02" db="EMBL/GenBank/DDBJ databases">
        <title>The Genome Sequence of Mortierella verticillata NRRL 6337.</title>
        <authorList>
            <consortium name="The Broad Institute Genome Sequencing Platform"/>
            <person name="Russ C."/>
            <person name="Cuomo C."/>
            <person name="Burger G."/>
            <person name="Gray M.W."/>
            <person name="Holland P.W.H."/>
            <person name="King N."/>
            <person name="Lang F.B.F."/>
            <person name="Roger A.J."/>
            <person name="Ruiz-Trillo I."/>
            <person name="Young S.K."/>
            <person name="Zeng Q."/>
            <person name="Gargeya S."/>
            <person name="Alvarado L."/>
            <person name="Berlin A."/>
            <person name="Chapman S.B."/>
            <person name="Chen Z."/>
            <person name="Freedman E."/>
            <person name="Gellesch M."/>
            <person name="Goldberg J."/>
            <person name="Griggs A."/>
            <person name="Gujja S."/>
            <person name="Heilman E."/>
            <person name="Heiman D."/>
            <person name="Howarth C."/>
            <person name="Mehta T."/>
            <person name="Neiman D."/>
            <person name="Pearson M."/>
            <person name="Roberts A."/>
            <person name="Saif S."/>
            <person name="Shea T."/>
            <person name="Shenoy N."/>
            <person name="Sisk P."/>
            <person name="Stolte C."/>
            <person name="Sykes S."/>
            <person name="White J."/>
            <person name="Yandava C."/>
            <person name="Haas B."/>
            <person name="Nusbaum C."/>
            <person name="Birren B."/>
        </authorList>
    </citation>
    <scope>NUCLEOTIDE SEQUENCE [LARGE SCALE GENOMIC DNA]</scope>
    <source>
        <strain evidence="14 15">NRRL 6337</strain>
    </source>
</reference>
<comment type="function">
    <text evidence="7">Catalyzes the formation of 3-(3-amino-3-carboxypropyl)uridine (acp3U) at position 20 in the D-loop of several cytoplasmic tRNAs (acp3U(20)).</text>
</comment>
<feature type="domain" description="DTW" evidence="13">
    <location>
        <begin position="49"/>
        <end position="274"/>
    </location>
</feature>
<feature type="compositionally biased region" description="Low complexity" evidence="12">
    <location>
        <begin position="225"/>
        <end position="237"/>
    </location>
</feature>
<protein>
    <recommendedName>
        <fullName evidence="9">tRNA-uridine aminocarboxypropyltransferase 1</fullName>
        <ecNumber evidence="2">2.5.1.25</ecNumber>
    </recommendedName>
    <alternativeName>
        <fullName evidence="10">DTW domain-containing protein 1</fullName>
    </alternativeName>
</protein>
<comment type="subcellular location">
    <subcellularLocation>
        <location evidence="1">Nucleus</location>
    </subcellularLocation>
</comment>
<evidence type="ECO:0000256" key="7">
    <source>
        <dbReference type="ARBA" id="ARBA00037050"/>
    </source>
</evidence>
<feature type="region of interest" description="Disordered" evidence="12">
    <location>
        <begin position="291"/>
        <end position="338"/>
    </location>
</feature>
<evidence type="ECO:0000256" key="11">
    <source>
        <dbReference type="ARBA" id="ARBA00048718"/>
    </source>
</evidence>
<evidence type="ECO:0000256" key="9">
    <source>
        <dbReference type="ARBA" id="ARBA00039242"/>
    </source>
</evidence>
<dbReference type="InterPro" id="IPR051521">
    <property type="entry name" value="tRNA_Mod/Golgi_Maint"/>
</dbReference>
<evidence type="ECO:0000256" key="8">
    <source>
        <dbReference type="ARBA" id="ARBA00038290"/>
    </source>
</evidence>
<feature type="compositionally biased region" description="Low complexity" evidence="12">
    <location>
        <begin position="314"/>
        <end position="338"/>
    </location>
</feature>
<dbReference type="EMBL" id="KN042430">
    <property type="protein sequence ID" value="KFH62761.1"/>
    <property type="molecule type" value="Genomic_DNA"/>
</dbReference>
<keyword evidence="4" id="KW-0949">S-adenosyl-L-methionine</keyword>
<evidence type="ECO:0000256" key="5">
    <source>
        <dbReference type="ARBA" id="ARBA00022694"/>
    </source>
</evidence>
<feature type="region of interest" description="Disordered" evidence="12">
    <location>
        <begin position="1"/>
        <end position="22"/>
    </location>
</feature>
<keyword evidence="3" id="KW-0808">Transferase</keyword>
<keyword evidence="5" id="KW-0819">tRNA processing</keyword>
<keyword evidence="6" id="KW-0539">Nucleus</keyword>
<comment type="catalytic activity">
    <reaction evidence="11">
        <text>a uridine in tRNA + S-adenosyl-L-methionine = a 3-[(3S)-3-amino-3-carboxypropyl]uridine in tRNA + S-methyl-5'-thioadenosine + H(+)</text>
        <dbReference type="Rhea" id="RHEA:62432"/>
        <dbReference type="Rhea" id="RHEA-COMP:13339"/>
        <dbReference type="Rhea" id="RHEA-COMP:16092"/>
        <dbReference type="ChEBI" id="CHEBI:15378"/>
        <dbReference type="ChEBI" id="CHEBI:17509"/>
        <dbReference type="ChEBI" id="CHEBI:59789"/>
        <dbReference type="ChEBI" id="CHEBI:65315"/>
        <dbReference type="ChEBI" id="CHEBI:82930"/>
        <dbReference type="EC" id="2.5.1.25"/>
    </reaction>
</comment>
<dbReference type="OrthoDB" id="660555at2759"/>
<dbReference type="GO" id="GO:0008033">
    <property type="term" value="P:tRNA processing"/>
    <property type="evidence" value="ECO:0007669"/>
    <property type="project" value="UniProtKB-KW"/>
</dbReference>
<comment type="similarity">
    <text evidence="8">Belongs to the TDD superfamily. DTWD1 family.</text>
</comment>
<feature type="compositionally biased region" description="Polar residues" evidence="12">
    <location>
        <begin position="1"/>
        <end position="10"/>
    </location>
</feature>
<accession>A0A086TLD4</accession>
<dbReference type="Pfam" id="PF03942">
    <property type="entry name" value="DTW"/>
    <property type="match status" value="1"/>
</dbReference>
<organism evidence="14 15">
    <name type="scientific">Podila verticillata NRRL 6337</name>
    <dbReference type="NCBI Taxonomy" id="1069443"/>
    <lineage>
        <taxon>Eukaryota</taxon>
        <taxon>Fungi</taxon>
        <taxon>Fungi incertae sedis</taxon>
        <taxon>Mucoromycota</taxon>
        <taxon>Mortierellomycotina</taxon>
        <taxon>Mortierellomycetes</taxon>
        <taxon>Mortierellales</taxon>
        <taxon>Mortierellaceae</taxon>
        <taxon>Podila</taxon>
    </lineage>
</organism>
<evidence type="ECO:0000256" key="4">
    <source>
        <dbReference type="ARBA" id="ARBA00022691"/>
    </source>
</evidence>
<evidence type="ECO:0000256" key="10">
    <source>
        <dbReference type="ARBA" id="ARBA00042508"/>
    </source>
</evidence>
<name>A0A086TLD4_9FUNG</name>
<evidence type="ECO:0000313" key="15">
    <source>
        <dbReference type="Proteomes" id="UP000243308"/>
    </source>
</evidence>
<feature type="compositionally biased region" description="Basic and acidic residues" evidence="12">
    <location>
        <begin position="291"/>
        <end position="310"/>
    </location>
</feature>
<dbReference type="EC" id="2.5.1.25" evidence="2"/>
<evidence type="ECO:0000256" key="1">
    <source>
        <dbReference type="ARBA" id="ARBA00004123"/>
    </source>
</evidence>
<dbReference type="SMART" id="SM01144">
    <property type="entry name" value="DTW"/>
    <property type="match status" value="1"/>
</dbReference>
<dbReference type="GO" id="GO:0016432">
    <property type="term" value="F:tRNA-uridine aminocarboxypropyltransferase activity"/>
    <property type="evidence" value="ECO:0007669"/>
    <property type="project" value="UniProtKB-EC"/>
</dbReference>
<evidence type="ECO:0000256" key="12">
    <source>
        <dbReference type="SAM" id="MobiDB-lite"/>
    </source>
</evidence>
<keyword evidence="15" id="KW-1185">Reference proteome</keyword>
<dbReference type="PANTHER" id="PTHR15627">
    <property type="entry name" value="NATURAL KILLER CELL-SPECIFIC ANTIGEN KLIP1"/>
    <property type="match status" value="1"/>
</dbReference>
<dbReference type="InterPro" id="IPR005636">
    <property type="entry name" value="DTW"/>
</dbReference>
<dbReference type="AlphaFoldDB" id="A0A086TLD4"/>